<evidence type="ECO:0000313" key="9">
    <source>
        <dbReference type="EMBL" id="MBK6087363.1"/>
    </source>
</evidence>
<dbReference type="PROSITE" id="PS51900">
    <property type="entry name" value="CB"/>
    <property type="match status" value="1"/>
</dbReference>
<comment type="caution">
    <text evidence="9">The sequence shown here is derived from an EMBL/GenBank/DDBJ whole genome shotgun (WGS) entry which is preliminary data.</text>
</comment>
<evidence type="ECO:0000313" key="10">
    <source>
        <dbReference type="Proteomes" id="UP000633365"/>
    </source>
</evidence>
<proteinExistence type="inferred from homology"/>
<sequence length="405" mass="46809">MMKRELLDNGNIWQKSDGRWIGMVRYKDEFGVAQRKSFSSKKKKTLQAKMTEYVKNFNEQVTNSDEARKPLKESMKNWLRVYKFPEVERTTYDRYECTAEHQIYPYIGNKPVGDVTPADIKKLLTKHMNKGYAFTTSKKAYSLLKMFFKQLYQEGAIPNNPMAMIDMTKKDNYLAAQNKESKPQCDLVVVFTDEELEKIREEAFKRFANGKPVYQQSAAYFLMLNTGLRAGELCGIINSDIDLENRVIHLQRGVKEVHVRDGLEYVPKLEVKVGKLKSKTSKRDVPLNDNAIEMINHLREEVYLGEDKPLIPDENGNFTNPRNMRNRFYRILDAIGLPHKGLHAFRHTFATRLINGVKQPDGSVKSLSVKQVAELLGHTTSEITELYYVKRDTTRLVGLTDSFNL</sequence>
<dbReference type="InterPro" id="IPR011010">
    <property type="entry name" value="DNA_brk_join_enz"/>
</dbReference>
<gene>
    <name evidence="9" type="ORF">JKK62_01605</name>
</gene>
<dbReference type="GO" id="GO:0015074">
    <property type="term" value="P:DNA integration"/>
    <property type="evidence" value="ECO:0007669"/>
    <property type="project" value="UniProtKB-KW"/>
</dbReference>
<dbReference type="PANTHER" id="PTHR30349">
    <property type="entry name" value="PHAGE INTEGRASE-RELATED"/>
    <property type="match status" value="1"/>
</dbReference>
<evidence type="ECO:0000256" key="5">
    <source>
        <dbReference type="ARBA" id="ARBA00023172"/>
    </source>
</evidence>
<dbReference type="InterPro" id="IPR002104">
    <property type="entry name" value="Integrase_catalytic"/>
</dbReference>
<dbReference type="AlphaFoldDB" id="A0A934TZ73"/>
<dbReference type="RefSeq" id="WP_207752120.1">
    <property type="nucleotide sequence ID" value="NZ_JAEQMG010000029.1"/>
</dbReference>
<feature type="domain" description="Tyr recombinase" evidence="7">
    <location>
        <begin position="194"/>
        <end position="401"/>
    </location>
</feature>
<dbReference type="GO" id="GO:0006310">
    <property type="term" value="P:DNA recombination"/>
    <property type="evidence" value="ECO:0007669"/>
    <property type="project" value="UniProtKB-KW"/>
</dbReference>
<evidence type="ECO:0000256" key="4">
    <source>
        <dbReference type="ARBA" id="ARBA00023125"/>
    </source>
</evidence>
<dbReference type="Pfam" id="PF14659">
    <property type="entry name" value="Phage_int_SAM_3"/>
    <property type="match status" value="1"/>
</dbReference>
<keyword evidence="10" id="KW-1185">Reference proteome</keyword>
<dbReference type="PROSITE" id="PS51898">
    <property type="entry name" value="TYR_RECOMBINASE"/>
    <property type="match status" value="1"/>
</dbReference>
<keyword evidence="3" id="KW-0229">DNA integration</keyword>
<dbReference type="InterPro" id="IPR050090">
    <property type="entry name" value="Tyrosine_recombinase_XerCD"/>
</dbReference>
<dbReference type="Gene3D" id="1.10.443.10">
    <property type="entry name" value="Intergrase catalytic core"/>
    <property type="match status" value="1"/>
</dbReference>
<evidence type="ECO:0000256" key="6">
    <source>
        <dbReference type="PROSITE-ProRule" id="PRU01248"/>
    </source>
</evidence>
<protein>
    <submittedName>
        <fullName evidence="9">Site-specific integrase</fullName>
    </submittedName>
</protein>
<evidence type="ECO:0000256" key="2">
    <source>
        <dbReference type="ARBA" id="ARBA00008857"/>
    </source>
</evidence>
<dbReference type="PANTHER" id="PTHR30349:SF64">
    <property type="entry name" value="PROPHAGE INTEGRASE INTD-RELATED"/>
    <property type="match status" value="1"/>
</dbReference>
<evidence type="ECO:0000256" key="1">
    <source>
        <dbReference type="ARBA" id="ARBA00003283"/>
    </source>
</evidence>
<evidence type="ECO:0000256" key="3">
    <source>
        <dbReference type="ARBA" id="ARBA00022908"/>
    </source>
</evidence>
<dbReference type="Pfam" id="PF00589">
    <property type="entry name" value="Phage_integrase"/>
    <property type="match status" value="1"/>
</dbReference>
<dbReference type="EMBL" id="JAEQMG010000029">
    <property type="protein sequence ID" value="MBK6087363.1"/>
    <property type="molecule type" value="Genomic_DNA"/>
</dbReference>
<name>A0A934TZ73_9FIRM</name>
<accession>A0A934TZ73</accession>
<evidence type="ECO:0000259" key="7">
    <source>
        <dbReference type="PROSITE" id="PS51898"/>
    </source>
</evidence>
<dbReference type="InterPro" id="IPR044068">
    <property type="entry name" value="CB"/>
</dbReference>
<dbReference type="InterPro" id="IPR010998">
    <property type="entry name" value="Integrase_recombinase_N"/>
</dbReference>
<dbReference type="InterPro" id="IPR013762">
    <property type="entry name" value="Integrase-like_cat_sf"/>
</dbReference>
<dbReference type="SUPFAM" id="SSF56349">
    <property type="entry name" value="DNA breaking-rejoining enzymes"/>
    <property type="match status" value="1"/>
</dbReference>
<dbReference type="Proteomes" id="UP000633365">
    <property type="component" value="Unassembled WGS sequence"/>
</dbReference>
<organism evidence="9 10">
    <name type="scientific">Ruminococcus difficilis</name>
    <dbReference type="NCBI Taxonomy" id="2763069"/>
    <lineage>
        <taxon>Bacteria</taxon>
        <taxon>Bacillati</taxon>
        <taxon>Bacillota</taxon>
        <taxon>Clostridia</taxon>
        <taxon>Eubacteriales</taxon>
        <taxon>Oscillospiraceae</taxon>
        <taxon>Ruminococcus</taxon>
    </lineage>
</organism>
<keyword evidence="5" id="KW-0233">DNA recombination</keyword>
<keyword evidence="4 6" id="KW-0238">DNA-binding</keyword>
<dbReference type="Gene3D" id="1.10.150.130">
    <property type="match status" value="1"/>
</dbReference>
<reference evidence="9" key="1">
    <citation type="submission" date="2021-01" db="EMBL/GenBank/DDBJ databases">
        <title>Genome public.</title>
        <authorList>
            <person name="Liu C."/>
            <person name="Sun Q."/>
        </authorList>
    </citation>
    <scope>NUCLEOTIDE SEQUENCE</scope>
    <source>
        <strain evidence="9">M6</strain>
    </source>
</reference>
<comment type="function">
    <text evidence="1">Site-specific tyrosine recombinase, which acts by catalyzing the cutting and rejoining of the recombining DNA molecules.</text>
</comment>
<evidence type="ECO:0000259" key="8">
    <source>
        <dbReference type="PROSITE" id="PS51900"/>
    </source>
</evidence>
<dbReference type="CDD" id="cd01189">
    <property type="entry name" value="INT_ICEBs1_C_like"/>
    <property type="match status" value="1"/>
</dbReference>
<comment type="similarity">
    <text evidence="2">Belongs to the 'phage' integrase family.</text>
</comment>
<dbReference type="GO" id="GO:0003677">
    <property type="term" value="F:DNA binding"/>
    <property type="evidence" value="ECO:0007669"/>
    <property type="project" value="UniProtKB-UniRule"/>
</dbReference>
<feature type="domain" description="Core-binding (CB)" evidence="8">
    <location>
        <begin position="69"/>
        <end position="152"/>
    </location>
</feature>
<dbReference type="InterPro" id="IPR004107">
    <property type="entry name" value="Integrase_SAM-like_N"/>
</dbReference>